<evidence type="ECO:0000313" key="3">
    <source>
        <dbReference type="Proteomes" id="UP000230066"/>
    </source>
</evidence>
<feature type="compositionally biased region" description="Basic and acidic residues" evidence="1">
    <location>
        <begin position="174"/>
        <end position="191"/>
    </location>
</feature>
<proteinExistence type="predicted"/>
<sequence length="652" mass="74297">MRTFREPKDAMVPRSIYCEYTYGRYHDDGVRSLEKNLPFLNPSTGLHNRMIIRDPITGLGELPAEWDPFREGHIDRKTQPKRDPIRMEGDLGGEYNCLYTTKELKCKPREDRDPIRLKGDLGKELDPFNPDGSASFRRRSERTPRRDPILGTGDFSSEPDPFPHLNSRGRFYRQSKERTDPITHSFPERGARNRHSMRQYNERWIMRDPILHRYGDENGQPVQRLNEMRHFAQQRAGNSWLSSSAKNLSSNDGSTRRPYVQRNPITGEGMRPEDYNDLQRVPSEYHFRQNPTVAHHVPSPRPMMSKSISATMAQPSRPTRSAVSPPRSFMRTTKSPMKSMDSTTIKEAPVVKKVVRPKRSSTVERARLTEDVASKDRVEPNLMERTNGRKLSSPRVSVRESSARASESKVMSFFEEAQMANEKTWNETKETSEHTGTISEPRESVDYAESAQSLENEVTEENLYEHSPSEELDQENQCTETQSQRPIEPTEPSESHTPNLDLAASGNLFEELQVHDEQHSVEDDVLEAKHNGNLLGTTAPLFVSTGEEEGDEPHVYAYPADNEETDHVRDVQQHSGRQTEASVASDKEDDYIGAFLKTQTKISLPLDNTHETALSNYAVHTETSVNLEKPDDVQSPLNPEDLGSPHDSSIVY</sequence>
<feature type="compositionally biased region" description="Polar residues" evidence="1">
    <location>
        <begin position="330"/>
        <end position="343"/>
    </location>
</feature>
<accession>A0A4E0RGR5</accession>
<organism evidence="2 3">
    <name type="scientific">Fasciola hepatica</name>
    <name type="common">Liver fluke</name>
    <dbReference type="NCBI Taxonomy" id="6192"/>
    <lineage>
        <taxon>Eukaryota</taxon>
        <taxon>Metazoa</taxon>
        <taxon>Spiralia</taxon>
        <taxon>Lophotrochozoa</taxon>
        <taxon>Platyhelminthes</taxon>
        <taxon>Trematoda</taxon>
        <taxon>Digenea</taxon>
        <taxon>Plagiorchiida</taxon>
        <taxon>Echinostomata</taxon>
        <taxon>Echinostomatoidea</taxon>
        <taxon>Fasciolidae</taxon>
        <taxon>Fasciola</taxon>
    </lineage>
</organism>
<feature type="compositionally biased region" description="Low complexity" evidence="1">
    <location>
        <begin position="238"/>
        <end position="253"/>
    </location>
</feature>
<reference evidence="2" key="1">
    <citation type="submission" date="2019-03" db="EMBL/GenBank/DDBJ databases">
        <title>Improved annotation for the trematode Fasciola hepatica.</title>
        <authorList>
            <person name="Choi Y.-J."/>
            <person name="Martin J."/>
            <person name="Mitreva M."/>
        </authorList>
    </citation>
    <scope>NUCLEOTIDE SEQUENCE [LARGE SCALE GENOMIC DNA]</scope>
</reference>
<evidence type="ECO:0000256" key="1">
    <source>
        <dbReference type="SAM" id="MobiDB-lite"/>
    </source>
</evidence>
<feature type="region of interest" description="Disordered" evidence="1">
    <location>
        <begin position="110"/>
        <end position="192"/>
    </location>
</feature>
<feature type="region of interest" description="Disordered" evidence="1">
    <location>
        <begin position="422"/>
        <end position="501"/>
    </location>
</feature>
<dbReference type="AlphaFoldDB" id="A0A4E0RGR5"/>
<evidence type="ECO:0000313" key="2">
    <source>
        <dbReference type="EMBL" id="THD26225.1"/>
    </source>
</evidence>
<feature type="compositionally biased region" description="Polar residues" evidence="1">
    <location>
        <begin position="310"/>
        <end position="322"/>
    </location>
</feature>
<comment type="caution">
    <text evidence="2">The sequence shown here is derived from an EMBL/GenBank/DDBJ whole genome shotgun (WGS) entry which is preliminary data.</text>
</comment>
<feature type="compositionally biased region" description="Polar residues" evidence="1">
    <location>
        <begin position="475"/>
        <end position="485"/>
    </location>
</feature>
<dbReference type="EMBL" id="JXXN02000815">
    <property type="protein sequence ID" value="THD26225.1"/>
    <property type="molecule type" value="Genomic_DNA"/>
</dbReference>
<protein>
    <submittedName>
        <fullName evidence="2">Uncharacterized protein</fullName>
    </submittedName>
</protein>
<feature type="region of interest" description="Disordered" evidence="1">
    <location>
        <begin position="624"/>
        <end position="652"/>
    </location>
</feature>
<feature type="region of interest" description="Disordered" evidence="1">
    <location>
        <begin position="236"/>
        <end position="274"/>
    </location>
</feature>
<feature type="region of interest" description="Disordered" evidence="1">
    <location>
        <begin position="310"/>
        <end position="343"/>
    </location>
</feature>
<dbReference type="Proteomes" id="UP000230066">
    <property type="component" value="Unassembled WGS sequence"/>
</dbReference>
<feature type="compositionally biased region" description="Basic and acidic residues" evidence="1">
    <location>
        <begin position="424"/>
        <end position="433"/>
    </location>
</feature>
<gene>
    <name evidence="2" type="ORF">D915_002951</name>
</gene>
<keyword evidence="3" id="KW-1185">Reference proteome</keyword>
<name>A0A4E0RGR5_FASHE</name>
<feature type="region of interest" description="Disordered" evidence="1">
    <location>
        <begin position="376"/>
        <end position="405"/>
    </location>
</feature>
<feature type="compositionally biased region" description="Basic and acidic residues" evidence="1">
    <location>
        <begin position="110"/>
        <end position="126"/>
    </location>
</feature>